<dbReference type="InterPro" id="IPR035421">
    <property type="entry name" value="Terminase_6C"/>
</dbReference>
<name>A0A0F9K4E7_9ZZZZ</name>
<dbReference type="Pfam" id="PF03237">
    <property type="entry name" value="Terminase_6N"/>
    <property type="match status" value="1"/>
</dbReference>
<dbReference type="Gene3D" id="3.40.50.300">
    <property type="entry name" value="P-loop containing nucleotide triphosphate hydrolases"/>
    <property type="match status" value="1"/>
</dbReference>
<dbReference type="AlphaFoldDB" id="A0A0F9K4E7"/>
<feature type="domain" description="Terminase large subunit gp17-like C-terminal" evidence="3">
    <location>
        <begin position="429"/>
        <end position="573"/>
    </location>
</feature>
<reference evidence="4" key="1">
    <citation type="journal article" date="2015" name="Nature">
        <title>Complex archaea that bridge the gap between prokaryotes and eukaryotes.</title>
        <authorList>
            <person name="Spang A."/>
            <person name="Saw J.H."/>
            <person name="Jorgensen S.L."/>
            <person name="Zaremba-Niedzwiedzka K."/>
            <person name="Martijn J."/>
            <person name="Lind A.E."/>
            <person name="van Eijk R."/>
            <person name="Schleper C."/>
            <person name="Guy L."/>
            <person name="Ettema T.J."/>
        </authorList>
    </citation>
    <scope>NUCLEOTIDE SEQUENCE</scope>
</reference>
<dbReference type="InterPro" id="IPR052380">
    <property type="entry name" value="Viral_DNA_packaging_terminase"/>
</dbReference>
<feature type="region of interest" description="Disordered" evidence="2">
    <location>
        <begin position="576"/>
        <end position="602"/>
    </location>
</feature>
<gene>
    <name evidence="4" type="ORF">LCGC14_1680680</name>
</gene>
<organism evidence="4">
    <name type="scientific">marine sediment metagenome</name>
    <dbReference type="NCBI Taxonomy" id="412755"/>
    <lineage>
        <taxon>unclassified sequences</taxon>
        <taxon>metagenomes</taxon>
        <taxon>ecological metagenomes</taxon>
    </lineage>
</organism>
<dbReference type="Pfam" id="PF17289">
    <property type="entry name" value="Terminase_6C"/>
    <property type="match status" value="1"/>
</dbReference>
<dbReference type="Gene3D" id="3.30.420.280">
    <property type="match status" value="1"/>
</dbReference>
<dbReference type="PANTHER" id="PTHR39184:SF1">
    <property type="entry name" value="PBSX PHAGE TERMINASE LARGE SUBUNIT"/>
    <property type="match status" value="1"/>
</dbReference>
<dbReference type="PANTHER" id="PTHR39184">
    <property type="match status" value="1"/>
</dbReference>
<evidence type="ECO:0000256" key="2">
    <source>
        <dbReference type="SAM" id="MobiDB-lite"/>
    </source>
</evidence>
<keyword evidence="1" id="KW-1188">Viral release from host cell</keyword>
<protein>
    <recommendedName>
        <fullName evidence="3">Terminase large subunit gp17-like C-terminal domain-containing protein</fullName>
    </recommendedName>
</protein>
<evidence type="ECO:0000259" key="3">
    <source>
        <dbReference type="Pfam" id="PF17289"/>
    </source>
</evidence>
<dbReference type="EMBL" id="LAZR01014561">
    <property type="protein sequence ID" value="KKM16948.1"/>
    <property type="molecule type" value="Genomic_DNA"/>
</dbReference>
<evidence type="ECO:0000313" key="4">
    <source>
        <dbReference type="EMBL" id="KKM16948.1"/>
    </source>
</evidence>
<sequence length="602" mass="68013">MAEAWERQAGETSKQFGAFQLYYGLKPHERSVRKVQRNLGLKAARHLFKWSAKNKWVARAQAWDDDQARIRVLATNDKARLMADRHYNLADHMSAILGVQLQKLSALAKDAATREKQEFSPVDAALVPRWIKAIVDVQRVSLGEPIVLTVDADLLRSQSWSPLDQWRQTYVQPPGTFSPHRLQREAINDPARFTAIVAGVQSGKTTAGGIKFVNRIATQIPDLEAKGETGLWWLVAPNSVIGRVMQQVFEIHINELGLLEKTKGSESNRTWILKGGHRVEFRSAQSPESLVAAPVDGIWLDEFTLVDHRTWTVSLRQRLAKTGGWAIFTGTPRGRNWAYEEIWRRGLKNDDKYDPEFACYTWHSSENPAISTSEVASARGQLPEAYFRREWEASWEAFHGQIYEHWSRTLHFREGVARLTCPDGTRVVMGVDWGHANPGAAVICRWLPTGEWHVVEEVHVAGKLPAWWHEKIAELWRRWRVEKIYCDPAEPGRIATLAADGLPAVKANNALHDGIRTVAALLKQNMFLVDATCTVVANQIGEYHWKQDSQGNRREHPAQGNDHAIDGVRYVIHSSMTEPKPGERSTWGSKGKANRNGTRATA</sequence>
<accession>A0A0F9K4E7</accession>
<proteinExistence type="predicted"/>
<comment type="caution">
    <text evidence="4">The sequence shown here is derived from an EMBL/GenBank/DDBJ whole genome shotgun (WGS) entry which is preliminary data.</text>
</comment>
<evidence type="ECO:0000256" key="1">
    <source>
        <dbReference type="ARBA" id="ARBA00022612"/>
    </source>
</evidence>
<dbReference type="InterPro" id="IPR027417">
    <property type="entry name" value="P-loop_NTPase"/>
</dbReference>